<keyword evidence="2" id="KW-1185">Reference proteome</keyword>
<sequence length="166" mass="18420">MARVGVSVTNSELVPCLLSLTHFCKVDTVTPSAGAVLLPKDAEAQRPDRIHLCGPPLHAPLQTPWAPLLIIPHPPVINACLLQQVKPFQFEEGRNYVKEKCNYSGLQPASFRLKDEDSQKQRGMMRVSRVLQPLLETFCTLFSHADRYYGHAVALSLLRVGAHDAL</sequence>
<evidence type="ECO:0000313" key="1">
    <source>
        <dbReference type="EMBL" id="KAL1267200.1"/>
    </source>
</evidence>
<dbReference type="Proteomes" id="UP001558613">
    <property type="component" value="Unassembled WGS sequence"/>
</dbReference>
<reference evidence="1 2" key="1">
    <citation type="submission" date="2023-09" db="EMBL/GenBank/DDBJ databases">
        <authorList>
            <person name="Wang M."/>
        </authorList>
    </citation>
    <scope>NUCLEOTIDE SEQUENCE [LARGE SCALE GENOMIC DNA]</scope>
    <source>
        <strain evidence="1">GT-2023</strain>
        <tissue evidence="1">Liver</tissue>
    </source>
</reference>
<proteinExistence type="predicted"/>
<evidence type="ECO:0000313" key="2">
    <source>
        <dbReference type="Proteomes" id="UP001558613"/>
    </source>
</evidence>
<dbReference type="EMBL" id="JAYMGO010000010">
    <property type="protein sequence ID" value="KAL1267200.1"/>
    <property type="molecule type" value="Genomic_DNA"/>
</dbReference>
<organism evidence="1 2">
    <name type="scientific">Cirrhinus molitorella</name>
    <name type="common">mud carp</name>
    <dbReference type="NCBI Taxonomy" id="172907"/>
    <lineage>
        <taxon>Eukaryota</taxon>
        <taxon>Metazoa</taxon>
        <taxon>Chordata</taxon>
        <taxon>Craniata</taxon>
        <taxon>Vertebrata</taxon>
        <taxon>Euteleostomi</taxon>
        <taxon>Actinopterygii</taxon>
        <taxon>Neopterygii</taxon>
        <taxon>Teleostei</taxon>
        <taxon>Ostariophysi</taxon>
        <taxon>Cypriniformes</taxon>
        <taxon>Cyprinidae</taxon>
        <taxon>Labeoninae</taxon>
        <taxon>Labeonini</taxon>
        <taxon>Cirrhinus</taxon>
    </lineage>
</organism>
<name>A0ABR3MRF6_9TELE</name>
<accession>A0ABR3MRF6</accession>
<protein>
    <submittedName>
        <fullName evidence="1">Uncharacterized protein</fullName>
    </submittedName>
</protein>
<gene>
    <name evidence="1" type="ORF">QQF64_002875</name>
</gene>
<comment type="caution">
    <text evidence="1">The sequence shown here is derived from an EMBL/GenBank/DDBJ whole genome shotgun (WGS) entry which is preliminary data.</text>
</comment>